<feature type="domain" description="Helicase C-terminal" evidence="2">
    <location>
        <begin position="1405"/>
        <end position="1547"/>
    </location>
</feature>
<evidence type="ECO:0000313" key="4">
    <source>
        <dbReference type="Proteomes" id="UP000261811"/>
    </source>
</evidence>
<dbReference type="SUPFAM" id="SSF52540">
    <property type="entry name" value="P-loop containing nucleoside triphosphate hydrolases"/>
    <property type="match status" value="1"/>
</dbReference>
<keyword evidence="3" id="KW-0067">ATP-binding</keyword>
<dbReference type="RefSeq" id="WP_117356680.1">
    <property type="nucleotide sequence ID" value="NZ_QURH01000132.1"/>
</dbReference>
<reference evidence="3 4" key="1">
    <citation type="submission" date="2018-08" db="EMBL/GenBank/DDBJ databases">
        <title>Actinomadura jelena sp. nov., a novel Actinomycete isolated from soil in Chad.</title>
        <authorList>
            <person name="Shi L."/>
        </authorList>
    </citation>
    <scope>NUCLEOTIDE SEQUENCE [LARGE SCALE GENOMIC DNA]</scope>
    <source>
        <strain evidence="3 4">NEAU-G17</strain>
    </source>
</reference>
<dbReference type="InterPro" id="IPR006935">
    <property type="entry name" value="Helicase/UvrB_N"/>
</dbReference>
<dbReference type="SUPFAM" id="SSF55874">
    <property type="entry name" value="ATPase domain of HSP90 chaperone/DNA topoisomerase II/histidine kinase"/>
    <property type="match status" value="1"/>
</dbReference>
<dbReference type="InterPro" id="IPR001650">
    <property type="entry name" value="Helicase_C-like"/>
</dbReference>
<gene>
    <name evidence="3" type="ORF">DZF91_07065</name>
</gene>
<evidence type="ECO:0000259" key="1">
    <source>
        <dbReference type="PROSITE" id="PS51192"/>
    </source>
</evidence>
<feature type="domain" description="Helicase ATP-binding" evidence="1">
    <location>
        <begin position="1165"/>
        <end position="1337"/>
    </location>
</feature>
<keyword evidence="3" id="KW-0347">Helicase</keyword>
<dbReference type="Proteomes" id="UP000261811">
    <property type="component" value="Unassembled WGS sequence"/>
</dbReference>
<proteinExistence type="predicted"/>
<dbReference type="SMART" id="SM00490">
    <property type="entry name" value="HELICc"/>
    <property type="match status" value="1"/>
</dbReference>
<comment type="caution">
    <text evidence="3">The sequence shown here is derived from an EMBL/GenBank/DDBJ whole genome shotgun (WGS) entry which is preliminary data.</text>
</comment>
<dbReference type="InterPro" id="IPR027417">
    <property type="entry name" value="P-loop_NTPase"/>
</dbReference>
<dbReference type="InterPro" id="IPR014001">
    <property type="entry name" value="Helicase_ATP-bd"/>
</dbReference>
<sequence>MSNGDSVLRVVVDQSRRVLETYRVDPGLIQEHANNERRIEQGGYGDRQVFELVQNGADEMHGRPGGEVAIVLTATHLYCANEGAPVTADGADTILRMGVSRKRGGQIGRFGVGVKSVLAISDTPQFFSRADGADFGFGFDREWSAEEIRKIHPEAGETPVLRMAKVLDPARERAADPILDDLMGWATTVVRLPLKTDGIARLGRDLVTFPIEFPLFSGHVGVVTLEDRRSGQVVKRQIFQQVRGDAHTLEEVRPNGESIHHPWRVFTRTHAPSETALRAAGELHDRPRIEISWAVPERSRERGEFWAYFPTKFKTTLRGILNAPWKTSEDRQAIFDGNAFNDELLQVAAELVVDSLPLLSKADDPTNYLDYLPGRGREAPQFADESLTRAIWKVAAERPSIPDQNGAFRTPHEIRLHPAGLAEEWLRLWSRYEGRPSNWVHHSMEQRERRARVVRIFDKAEVGEAGVQEWLEALARDGSPAASAIAVRIVADMKRKGSPLLGEALRARVVLTRSHGMVPPTGGTVFRRSSEDELQDDLVYVDERVLDDFDVTSALDELGIRDADASGRFAAVVDRGLHGYDHAQWTAFWELSRGVGSDRVLTTLQERLEEATRKIKVLTVHGDFRPIHECLIPGPVVPADGSRDAAIAVDMRFHAPDRVLLHELGLTDRPALDHDPRGERYFDDYVEAAWGWYVKTLDDKARRPQKGTMRVDGANPAGPLDLLLRLSPEGRAAYLRHLPTHGLVPQWTIQAGRQLGSRMVIDSPLVWMARDHGRLKTSQGLARVPRSVGPTLARYSDVLPVADVPTAVADLLGLPSALGEVPASLWRDALISSCRSESDEYPGRVYALLRQSGRDWPEDVPVRCRVGDTWSSEIPRAEIAVTEVRAEFDALVRETLPALLVPDEETAVWMRSRWSLLDPADLIQKEVQFEVDSEPVLLLDEFPHLRSHRQIVEGWRLIRCRRLEEVTRTPKGMRTAPLKRVVHEHSVLVLRPEGDLDALIAVDVLLKLGLGEQRCRSILELRQKQLESKRIRAIRAAETEEKKLLELVGEAQLRAGLPEGLMEAETARTGRQPDGVRVARLAMDAYGDGVLRHYSKDIAARNEEAPSHFSGSTTSLRFVKELGLPDSYAGVKMVTPPEMEDVDGPTDFPRLHDYQDKLVSNMLWFLQRPTPGRAMLRLPTGAGKTRVAVEAVIRLVRERGVKGPILWIAQSNELCEQAVESWKFVWSKVGPRQRLTVNRFWGDNDAAPVDANPQLVVATDAKLHRRLKGEAYAWLRDAALVIVDEAHGALSERYTEIFERLGLDRSQTARPLIGLTATPYRTDADETRRLANRFGTFRLDDGVFGDEDPVAALQKLEVLAQVDHRELKGSTLSLDEKERAEADTFGVLPPSAEHKLAMNDERNQMLLDEIAGLPEDWQILVFATSVNHAKLLTAMLNGRGVRSASIDSFTPAFERRNVIEDYRAKRIRVLTNYGVLAQGFDAPATRAVVIARPTYSAAMYQQMIGRGLRGPRNGGEKRCQILDVSDNIENFGKSLAFTGFEGLWGMR</sequence>
<dbReference type="InterPro" id="IPR050742">
    <property type="entry name" value="Helicase_Restrict-Modif_Enz"/>
</dbReference>
<dbReference type="Gene3D" id="3.40.50.300">
    <property type="entry name" value="P-loop containing nucleotide triphosphate hydrolases"/>
    <property type="match status" value="2"/>
</dbReference>
<dbReference type="PANTHER" id="PTHR47396">
    <property type="entry name" value="TYPE I RESTRICTION ENZYME ECOKI R PROTEIN"/>
    <property type="match status" value="1"/>
</dbReference>
<dbReference type="PROSITE" id="PS51194">
    <property type="entry name" value="HELICASE_CTER"/>
    <property type="match status" value="1"/>
</dbReference>
<dbReference type="GO" id="GO:0005524">
    <property type="term" value="F:ATP binding"/>
    <property type="evidence" value="ECO:0007669"/>
    <property type="project" value="InterPro"/>
</dbReference>
<dbReference type="GO" id="GO:0005829">
    <property type="term" value="C:cytosol"/>
    <property type="evidence" value="ECO:0007669"/>
    <property type="project" value="TreeGrafter"/>
</dbReference>
<dbReference type="Pfam" id="PF00271">
    <property type="entry name" value="Helicase_C"/>
    <property type="match status" value="1"/>
</dbReference>
<protein>
    <submittedName>
        <fullName evidence="3">DEAD/DEAH box helicase</fullName>
    </submittedName>
</protein>
<dbReference type="GO" id="GO:0004386">
    <property type="term" value="F:helicase activity"/>
    <property type="evidence" value="ECO:0007669"/>
    <property type="project" value="UniProtKB-KW"/>
</dbReference>
<dbReference type="EMBL" id="QURH01000132">
    <property type="protein sequence ID" value="RFU42349.1"/>
    <property type="molecule type" value="Genomic_DNA"/>
</dbReference>
<dbReference type="InterPro" id="IPR036890">
    <property type="entry name" value="HATPase_C_sf"/>
</dbReference>
<evidence type="ECO:0000259" key="2">
    <source>
        <dbReference type="PROSITE" id="PS51194"/>
    </source>
</evidence>
<keyword evidence="3" id="KW-0378">Hydrolase</keyword>
<dbReference type="GO" id="GO:0003677">
    <property type="term" value="F:DNA binding"/>
    <property type="evidence" value="ECO:0007669"/>
    <property type="project" value="InterPro"/>
</dbReference>
<dbReference type="PROSITE" id="PS51192">
    <property type="entry name" value="HELICASE_ATP_BIND_1"/>
    <property type="match status" value="1"/>
</dbReference>
<accession>A0A372JQY2</accession>
<dbReference type="SMART" id="SM00487">
    <property type="entry name" value="DEXDc"/>
    <property type="match status" value="1"/>
</dbReference>
<dbReference type="PANTHER" id="PTHR47396:SF1">
    <property type="entry name" value="ATP-DEPENDENT HELICASE IRC3-RELATED"/>
    <property type="match status" value="1"/>
</dbReference>
<keyword evidence="3" id="KW-0547">Nucleotide-binding</keyword>
<evidence type="ECO:0000313" key="3">
    <source>
        <dbReference type="EMBL" id="RFU42349.1"/>
    </source>
</evidence>
<dbReference type="NCBIfam" id="NF047352">
    <property type="entry name" value="P_loop_sacsin"/>
    <property type="match status" value="1"/>
</dbReference>
<organism evidence="3 4">
    <name type="scientific">Actinomadura logoneensis</name>
    <dbReference type="NCBI Taxonomy" id="2293572"/>
    <lineage>
        <taxon>Bacteria</taxon>
        <taxon>Bacillati</taxon>
        <taxon>Actinomycetota</taxon>
        <taxon>Actinomycetes</taxon>
        <taxon>Streptosporangiales</taxon>
        <taxon>Thermomonosporaceae</taxon>
        <taxon>Actinomadura</taxon>
    </lineage>
</organism>
<name>A0A372JQY2_9ACTN</name>
<keyword evidence="4" id="KW-1185">Reference proteome</keyword>
<dbReference type="OrthoDB" id="9776021at2"/>
<dbReference type="Pfam" id="PF04851">
    <property type="entry name" value="ResIII"/>
    <property type="match status" value="1"/>
</dbReference>
<dbReference type="GO" id="GO:0016787">
    <property type="term" value="F:hydrolase activity"/>
    <property type="evidence" value="ECO:0007669"/>
    <property type="project" value="InterPro"/>
</dbReference>